<dbReference type="InterPro" id="IPR051842">
    <property type="entry name" value="uS12_prolyl_hydroxylase"/>
</dbReference>
<dbReference type="AlphaFoldDB" id="A0A6C0L6Z0"/>
<dbReference type="GO" id="GO:0005737">
    <property type="term" value="C:cytoplasm"/>
    <property type="evidence" value="ECO:0007669"/>
    <property type="project" value="TreeGrafter"/>
</dbReference>
<reference evidence="2" key="1">
    <citation type="journal article" date="2020" name="Nature">
        <title>Giant virus diversity and host interactions through global metagenomics.</title>
        <authorList>
            <person name="Schulz F."/>
            <person name="Roux S."/>
            <person name="Paez-Espino D."/>
            <person name="Jungbluth S."/>
            <person name="Walsh D.A."/>
            <person name="Denef V.J."/>
            <person name="McMahon K.D."/>
            <person name="Konstantinidis K.T."/>
            <person name="Eloe-Fadrosh E.A."/>
            <person name="Kyrpides N.C."/>
            <person name="Woyke T."/>
        </authorList>
    </citation>
    <scope>NUCLEOTIDE SEQUENCE</scope>
    <source>
        <strain evidence="2">GVMAG-M-3300027759-16</strain>
    </source>
</reference>
<evidence type="ECO:0000313" key="2">
    <source>
        <dbReference type="EMBL" id="QHU26373.1"/>
    </source>
</evidence>
<sequence length="241" mass="27647">MIRTESLALLEKGYTELDPFPYIVIDNFLTDEAMQKVLAEIQSLNSKDAYYKATHKPNALEYNKYAFNTNLGPAVSELFQQLVSDEFVAKVEALTGIQGIIKNDLSLSGAGVHRIANQGYLAIHTDFNTYKHTSLGKLDRRINILIYMNPEWKEEYKGSLWLCDAREPKKKVLPIINRCVIFNTTSKSFHGHPERLCLPEGISRESIACYYYTKNVNDPLDFEGLPQHESAMIYKNFKYDF</sequence>
<protein>
    <recommendedName>
        <fullName evidence="1">Prolyl 4-hydroxylase alpha subunit Fe(2+) 2OG dioxygenase domain-containing protein</fullName>
    </recommendedName>
</protein>
<feature type="domain" description="Prolyl 4-hydroxylase alpha subunit Fe(2+) 2OG dioxygenase" evidence="1">
    <location>
        <begin position="111"/>
        <end position="212"/>
    </location>
</feature>
<dbReference type="Gene3D" id="2.60.120.620">
    <property type="entry name" value="q2cbj1_9rhob like domain"/>
    <property type="match status" value="1"/>
</dbReference>
<dbReference type="EMBL" id="MN740439">
    <property type="protein sequence ID" value="QHU26373.1"/>
    <property type="molecule type" value="Genomic_DNA"/>
</dbReference>
<name>A0A6C0L6Z0_9ZZZZ</name>
<dbReference type="InterPro" id="IPR044862">
    <property type="entry name" value="Pro_4_hyd_alph_FE2OG_OXY"/>
</dbReference>
<dbReference type="Pfam" id="PF13640">
    <property type="entry name" value="2OG-FeII_Oxy_3"/>
    <property type="match status" value="1"/>
</dbReference>
<proteinExistence type="predicted"/>
<accession>A0A6C0L6Z0</accession>
<dbReference type="PANTHER" id="PTHR12117">
    <property type="entry name" value="HISTONE ACETYLTRANSFERASE COMPLEX"/>
    <property type="match status" value="1"/>
</dbReference>
<dbReference type="GO" id="GO:0006449">
    <property type="term" value="P:regulation of translational termination"/>
    <property type="evidence" value="ECO:0007669"/>
    <property type="project" value="TreeGrafter"/>
</dbReference>
<organism evidence="2">
    <name type="scientific">viral metagenome</name>
    <dbReference type="NCBI Taxonomy" id="1070528"/>
    <lineage>
        <taxon>unclassified sequences</taxon>
        <taxon>metagenomes</taxon>
        <taxon>organismal metagenomes</taxon>
    </lineage>
</organism>
<dbReference type="GO" id="GO:0031543">
    <property type="term" value="F:peptidyl-proline dioxygenase activity"/>
    <property type="evidence" value="ECO:0007669"/>
    <property type="project" value="TreeGrafter"/>
</dbReference>
<evidence type="ECO:0000259" key="1">
    <source>
        <dbReference type="Pfam" id="PF13640"/>
    </source>
</evidence>
<dbReference type="PANTHER" id="PTHR12117:SF0">
    <property type="entry name" value="PROLYL 3-HYDROXYLASE OGFOD1"/>
    <property type="match status" value="1"/>
</dbReference>